<proteinExistence type="predicted"/>
<evidence type="ECO:0000256" key="1">
    <source>
        <dbReference type="SAM" id="Coils"/>
    </source>
</evidence>
<dbReference type="EMBL" id="JBJKFK010000934">
    <property type="protein sequence ID" value="KAL3314678.1"/>
    <property type="molecule type" value="Genomic_DNA"/>
</dbReference>
<sequence>MQRERTQLERNECKLRLEKVSSALHNDESALLKKKPGYLELRNVTEEKQNIHDKYKSLVLNLLSREKGLKQRKETAEKRKHDLNSNLEHLRHELKKAMEKTGTSSREEQTEINRNEEEIFILACKIKTCHLENHRLSQRHGRIEEEIRDLVDDWESLNMEGNQAQINRRLCDGIFYGEYIHIFRTIEAIHSVFE</sequence>
<reference evidence="2 3" key="1">
    <citation type="submission" date="2024-11" db="EMBL/GenBank/DDBJ databases">
        <title>Adaptive evolution of stress response genes in parasites aligns with host niche diversity.</title>
        <authorList>
            <person name="Hahn C."/>
            <person name="Resl P."/>
        </authorList>
    </citation>
    <scope>NUCLEOTIDE SEQUENCE [LARGE SCALE GENOMIC DNA]</scope>
    <source>
        <strain evidence="2">EGGRZ-B1_66</strain>
        <tissue evidence="2">Body</tissue>
    </source>
</reference>
<organism evidence="2 3">
    <name type="scientific">Cichlidogyrus casuarinus</name>
    <dbReference type="NCBI Taxonomy" id="1844966"/>
    <lineage>
        <taxon>Eukaryota</taxon>
        <taxon>Metazoa</taxon>
        <taxon>Spiralia</taxon>
        <taxon>Lophotrochozoa</taxon>
        <taxon>Platyhelminthes</taxon>
        <taxon>Monogenea</taxon>
        <taxon>Monopisthocotylea</taxon>
        <taxon>Dactylogyridea</taxon>
        <taxon>Ancyrocephalidae</taxon>
        <taxon>Cichlidogyrus</taxon>
    </lineage>
</organism>
<keyword evidence="3" id="KW-1185">Reference proteome</keyword>
<dbReference type="AlphaFoldDB" id="A0ABD2Q510"/>
<accession>A0ABD2Q510</accession>
<gene>
    <name evidence="2" type="ORF">Ciccas_006705</name>
</gene>
<comment type="caution">
    <text evidence="2">The sequence shown here is derived from an EMBL/GenBank/DDBJ whole genome shotgun (WGS) entry which is preliminary data.</text>
</comment>
<keyword evidence="1" id="KW-0175">Coiled coil</keyword>
<name>A0ABD2Q510_9PLAT</name>
<feature type="coiled-coil region" evidence="1">
    <location>
        <begin position="66"/>
        <end position="100"/>
    </location>
</feature>
<evidence type="ECO:0000313" key="3">
    <source>
        <dbReference type="Proteomes" id="UP001626550"/>
    </source>
</evidence>
<dbReference type="Proteomes" id="UP001626550">
    <property type="component" value="Unassembled WGS sequence"/>
</dbReference>
<evidence type="ECO:0000313" key="2">
    <source>
        <dbReference type="EMBL" id="KAL3314678.1"/>
    </source>
</evidence>
<protein>
    <submittedName>
        <fullName evidence="2">Uncharacterized protein</fullName>
    </submittedName>
</protein>